<gene>
    <name evidence="3" type="ORF">PGT21_036648</name>
    <name evidence="2" type="ORF">PGTUg99_008875</name>
</gene>
<evidence type="ECO:0000313" key="3">
    <source>
        <dbReference type="EMBL" id="KAA1119968.1"/>
    </source>
</evidence>
<protein>
    <submittedName>
        <fullName evidence="2">Uncharacterized protein</fullName>
    </submittedName>
</protein>
<feature type="chain" id="PRO_5033474359" evidence="1">
    <location>
        <begin position="24"/>
        <end position="180"/>
    </location>
</feature>
<reference evidence="4 5" key="1">
    <citation type="submission" date="2019-05" db="EMBL/GenBank/DDBJ databases">
        <title>Emergence of the Ug99 lineage of the wheat stem rust pathogen through somatic hybridization.</title>
        <authorList>
            <person name="Li F."/>
            <person name="Upadhyaya N.M."/>
            <person name="Sperschneider J."/>
            <person name="Matny O."/>
            <person name="Nguyen-Phuc H."/>
            <person name="Mago R."/>
            <person name="Raley C."/>
            <person name="Miller M.E."/>
            <person name="Silverstein K.A.T."/>
            <person name="Henningsen E."/>
            <person name="Hirsch C.D."/>
            <person name="Visser B."/>
            <person name="Pretorius Z.A."/>
            <person name="Steffenson B.J."/>
            <person name="Schwessinger B."/>
            <person name="Dodds P.N."/>
            <person name="Figueroa M."/>
        </authorList>
    </citation>
    <scope>NUCLEOTIDE SEQUENCE [LARGE SCALE GENOMIC DNA]</scope>
    <source>
        <strain evidence="3">21-0</strain>
        <strain evidence="2 5">Ug99</strain>
    </source>
</reference>
<dbReference type="EMBL" id="VSWC01000001">
    <property type="protein sequence ID" value="KAA1119968.1"/>
    <property type="molecule type" value="Genomic_DNA"/>
</dbReference>
<keyword evidence="4" id="KW-1185">Reference proteome</keyword>
<evidence type="ECO:0000256" key="1">
    <source>
        <dbReference type="SAM" id="SignalP"/>
    </source>
</evidence>
<comment type="caution">
    <text evidence="2">The sequence shown here is derived from an EMBL/GenBank/DDBJ whole genome shotgun (WGS) entry which is preliminary data.</text>
</comment>
<evidence type="ECO:0000313" key="5">
    <source>
        <dbReference type="Proteomes" id="UP000325313"/>
    </source>
</evidence>
<organism evidence="2 5">
    <name type="scientific">Puccinia graminis f. sp. tritici</name>
    <dbReference type="NCBI Taxonomy" id="56615"/>
    <lineage>
        <taxon>Eukaryota</taxon>
        <taxon>Fungi</taxon>
        <taxon>Dikarya</taxon>
        <taxon>Basidiomycota</taxon>
        <taxon>Pucciniomycotina</taxon>
        <taxon>Pucciniomycetes</taxon>
        <taxon>Pucciniales</taxon>
        <taxon>Pucciniaceae</taxon>
        <taxon>Puccinia</taxon>
    </lineage>
</organism>
<dbReference type="Proteomes" id="UP000324748">
    <property type="component" value="Unassembled WGS sequence"/>
</dbReference>
<evidence type="ECO:0000313" key="2">
    <source>
        <dbReference type="EMBL" id="KAA1106809.1"/>
    </source>
</evidence>
<sequence length="180" mass="20127">MLLKSLLMAFYVLYQHMFSSSLAKNILKRSMGRLGIDGSSSSGTESYFDGPLYEFKELSLLQGEVRSVSWYCTPTEITFESNGRHRTVPYEEFLMLGDSDGISESDKSTITNALLSQDKGSQAARIKASRNNAISADKKKYIWPNGPPNLTKESQTFNSSQGHSKITYTFFHTPVVAKNK</sequence>
<dbReference type="AlphaFoldDB" id="A0A5B0Q1B1"/>
<accession>A0A5B0Q1B1</accession>
<feature type="signal peptide" evidence="1">
    <location>
        <begin position="1"/>
        <end position="23"/>
    </location>
</feature>
<dbReference type="Proteomes" id="UP000325313">
    <property type="component" value="Unassembled WGS sequence"/>
</dbReference>
<dbReference type="EMBL" id="VDEP01000309">
    <property type="protein sequence ID" value="KAA1106809.1"/>
    <property type="molecule type" value="Genomic_DNA"/>
</dbReference>
<proteinExistence type="predicted"/>
<name>A0A5B0Q1B1_PUCGR</name>
<evidence type="ECO:0000313" key="4">
    <source>
        <dbReference type="Proteomes" id="UP000324748"/>
    </source>
</evidence>
<keyword evidence="1" id="KW-0732">Signal</keyword>